<name>A0A392R806_9FABA</name>
<evidence type="ECO:0000256" key="4">
    <source>
        <dbReference type="PROSITE-ProRule" id="PRU00176"/>
    </source>
</evidence>
<dbReference type="SUPFAM" id="SSF54928">
    <property type="entry name" value="RNA-binding domain, RBD"/>
    <property type="match status" value="1"/>
</dbReference>
<keyword evidence="4" id="KW-0694">RNA-binding</keyword>
<dbReference type="GO" id="GO:0006397">
    <property type="term" value="P:mRNA processing"/>
    <property type="evidence" value="ECO:0007669"/>
    <property type="project" value="UniProtKB-KW"/>
</dbReference>
<evidence type="ECO:0000259" key="5">
    <source>
        <dbReference type="PROSITE" id="PS50102"/>
    </source>
</evidence>
<dbReference type="InterPro" id="IPR000504">
    <property type="entry name" value="RRM_dom"/>
</dbReference>
<dbReference type="GO" id="GO:0003723">
    <property type="term" value="F:RNA binding"/>
    <property type="evidence" value="ECO:0007669"/>
    <property type="project" value="UniProtKB-UniRule"/>
</dbReference>
<dbReference type="PROSITE" id="PS50102">
    <property type="entry name" value="RRM"/>
    <property type="match status" value="1"/>
</dbReference>
<evidence type="ECO:0000256" key="2">
    <source>
        <dbReference type="ARBA" id="ARBA00022728"/>
    </source>
</evidence>
<comment type="caution">
    <text evidence="6">The sequence shown here is derived from an EMBL/GenBank/DDBJ whole genome shotgun (WGS) entry which is preliminary data.</text>
</comment>
<protein>
    <submittedName>
        <fullName evidence="6">RNA-binding protein 25-like</fullName>
    </submittedName>
</protein>
<accession>A0A392R806</accession>
<dbReference type="AlphaFoldDB" id="A0A392R806"/>
<keyword evidence="3" id="KW-0508">mRNA splicing</keyword>
<evidence type="ECO:0000313" key="6">
    <source>
        <dbReference type="EMBL" id="MCI32184.1"/>
    </source>
</evidence>
<dbReference type="GO" id="GO:0008380">
    <property type="term" value="P:RNA splicing"/>
    <property type="evidence" value="ECO:0007669"/>
    <property type="project" value="UniProtKB-KW"/>
</dbReference>
<organism evidence="6 7">
    <name type="scientific">Trifolium medium</name>
    <dbReference type="NCBI Taxonomy" id="97028"/>
    <lineage>
        <taxon>Eukaryota</taxon>
        <taxon>Viridiplantae</taxon>
        <taxon>Streptophyta</taxon>
        <taxon>Embryophyta</taxon>
        <taxon>Tracheophyta</taxon>
        <taxon>Spermatophyta</taxon>
        <taxon>Magnoliopsida</taxon>
        <taxon>eudicotyledons</taxon>
        <taxon>Gunneridae</taxon>
        <taxon>Pentapetalae</taxon>
        <taxon>rosids</taxon>
        <taxon>fabids</taxon>
        <taxon>Fabales</taxon>
        <taxon>Fabaceae</taxon>
        <taxon>Papilionoideae</taxon>
        <taxon>50 kb inversion clade</taxon>
        <taxon>NPAAA clade</taxon>
        <taxon>Hologalegina</taxon>
        <taxon>IRL clade</taxon>
        <taxon>Trifolieae</taxon>
        <taxon>Trifolium</taxon>
    </lineage>
</organism>
<dbReference type="InterPro" id="IPR035979">
    <property type="entry name" value="RBD_domain_sf"/>
</dbReference>
<dbReference type="InterPro" id="IPR050907">
    <property type="entry name" value="SRSF"/>
</dbReference>
<proteinExistence type="predicted"/>
<feature type="domain" description="RRM" evidence="5">
    <location>
        <begin position="6"/>
        <end position="77"/>
    </location>
</feature>
<dbReference type="PANTHER" id="PTHR23147">
    <property type="entry name" value="SERINE/ARGININE RICH SPLICING FACTOR"/>
    <property type="match status" value="1"/>
</dbReference>
<evidence type="ECO:0000256" key="1">
    <source>
        <dbReference type="ARBA" id="ARBA00022664"/>
    </source>
</evidence>
<dbReference type="Proteomes" id="UP000265520">
    <property type="component" value="Unassembled WGS sequence"/>
</dbReference>
<keyword evidence="1" id="KW-0507">mRNA processing</keyword>
<feature type="non-terminal residue" evidence="6">
    <location>
        <position position="77"/>
    </location>
</feature>
<keyword evidence="7" id="KW-1185">Reference proteome</keyword>
<dbReference type="Gene3D" id="3.30.70.330">
    <property type="match status" value="1"/>
</dbReference>
<dbReference type="InterPro" id="IPR012677">
    <property type="entry name" value="Nucleotide-bd_a/b_plait_sf"/>
</dbReference>
<reference evidence="6 7" key="1">
    <citation type="journal article" date="2018" name="Front. Plant Sci.">
        <title>Red Clover (Trifolium pratense) and Zigzag Clover (T. medium) - A Picture of Genomic Similarities and Differences.</title>
        <authorList>
            <person name="Dluhosova J."/>
            <person name="Istvanek J."/>
            <person name="Nedelnik J."/>
            <person name="Repkova J."/>
        </authorList>
    </citation>
    <scope>NUCLEOTIDE SEQUENCE [LARGE SCALE GENOMIC DNA]</scope>
    <source>
        <strain evidence="7">cv. 10/8</strain>
        <tissue evidence="6">Leaf</tissue>
    </source>
</reference>
<dbReference type="EMBL" id="LXQA010193295">
    <property type="protein sequence ID" value="MCI32184.1"/>
    <property type="molecule type" value="Genomic_DNA"/>
</dbReference>
<dbReference type="GO" id="GO:0005681">
    <property type="term" value="C:spliceosomal complex"/>
    <property type="evidence" value="ECO:0007669"/>
    <property type="project" value="UniProtKB-KW"/>
</dbReference>
<evidence type="ECO:0000313" key="7">
    <source>
        <dbReference type="Proteomes" id="UP000265520"/>
    </source>
</evidence>
<evidence type="ECO:0000256" key="3">
    <source>
        <dbReference type="ARBA" id="ARBA00023187"/>
    </source>
</evidence>
<dbReference type="Pfam" id="PF00076">
    <property type="entry name" value="RRM_1"/>
    <property type="match status" value="1"/>
</dbReference>
<keyword evidence="2" id="KW-0747">Spliceosome</keyword>
<sequence>MDQISTSFYFTNFLEELGWGDLWKLFAKYGSVCDVFIPKKMDKWGRRFGFVKFKEVNDVDALSSKLEDVWCESFKLR</sequence>